<organism evidence="1 2">
    <name type="scientific">Maribacter dokdonensis</name>
    <dbReference type="NCBI Taxonomy" id="320912"/>
    <lineage>
        <taxon>Bacteria</taxon>
        <taxon>Pseudomonadati</taxon>
        <taxon>Bacteroidota</taxon>
        <taxon>Flavobacteriia</taxon>
        <taxon>Flavobacteriales</taxon>
        <taxon>Flavobacteriaceae</taxon>
        <taxon>Maribacter</taxon>
    </lineage>
</organism>
<dbReference type="AlphaFoldDB" id="A0A1H4PF73"/>
<dbReference type="EMBL" id="FNTB01000001">
    <property type="protein sequence ID" value="SEC05928.1"/>
    <property type="molecule type" value="Genomic_DNA"/>
</dbReference>
<proteinExistence type="predicted"/>
<name>A0A1H4PF73_9FLAO</name>
<evidence type="ECO:0000313" key="2">
    <source>
        <dbReference type="Proteomes" id="UP000183038"/>
    </source>
</evidence>
<dbReference type="RefSeq" id="WP_074672716.1">
    <property type="nucleotide sequence ID" value="NZ_FNTB01000001.1"/>
</dbReference>
<reference evidence="1 2" key="1">
    <citation type="submission" date="2016-10" db="EMBL/GenBank/DDBJ databases">
        <authorList>
            <person name="de Groot N.N."/>
        </authorList>
    </citation>
    <scope>NUCLEOTIDE SEQUENCE [LARGE SCALE GENOMIC DNA]</scope>
    <source>
        <strain evidence="1 2">MAR_2009_71</strain>
    </source>
</reference>
<gene>
    <name evidence="1" type="ORF">SAMN05192540_2245</name>
</gene>
<protein>
    <submittedName>
        <fullName evidence="1">Uncharacterized protein</fullName>
    </submittedName>
</protein>
<accession>A0A1H4PF73</accession>
<sequence length="132" mass="15503">MGGENIKLKIISDMIRSSMVNNGLEQMEYDFICCIGEQLGLAQYVIDGYIEDNEIFILPGSMQSKILKFYKTALHDKNLCKNYYKWIRNSYRQGMAMGLPQKVIRKFLYDLHFCDDFSKGERIIKNYFALEK</sequence>
<dbReference type="Proteomes" id="UP000183038">
    <property type="component" value="Unassembled WGS sequence"/>
</dbReference>
<dbReference type="OrthoDB" id="1179031at2"/>
<evidence type="ECO:0000313" key="1">
    <source>
        <dbReference type="EMBL" id="SEC05928.1"/>
    </source>
</evidence>